<comment type="similarity">
    <text evidence="1">To bacterial alkanal monooxygenase alpha and beta chains.</text>
</comment>
<dbReference type="RefSeq" id="WP_268751769.1">
    <property type="nucleotide sequence ID" value="NZ_JAPRFQ010000001.1"/>
</dbReference>
<dbReference type="GO" id="GO:0016705">
    <property type="term" value="F:oxidoreductase activity, acting on paired donors, with incorporation or reduction of molecular oxygen"/>
    <property type="evidence" value="ECO:0007669"/>
    <property type="project" value="InterPro"/>
</dbReference>
<dbReference type="GO" id="GO:0005829">
    <property type="term" value="C:cytosol"/>
    <property type="evidence" value="ECO:0007669"/>
    <property type="project" value="TreeGrafter"/>
</dbReference>
<name>A0A9X3FME9_9LACT</name>
<dbReference type="EMBL" id="JAPRFR010000001">
    <property type="protein sequence ID" value="MCZ0725453.1"/>
    <property type="molecule type" value="Genomic_DNA"/>
</dbReference>
<dbReference type="NCBIfam" id="TIGR03558">
    <property type="entry name" value="oxido_grp_1"/>
    <property type="match status" value="1"/>
</dbReference>
<evidence type="ECO:0000313" key="3">
    <source>
        <dbReference type="EMBL" id="MCZ0725453.1"/>
    </source>
</evidence>
<organism evidence="3 4">
    <name type="scientific">Aerococcus kribbianus</name>
    <dbReference type="NCBI Taxonomy" id="2999064"/>
    <lineage>
        <taxon>Bacteria</taxon>
        <taxon>Bacillati</taxon>
        <taxon>Bacillota</taxon>
        <taxon>Bacilli</taxon>
        <taxon>Lactobacillales</taxon>
        <taxon>Aerococcaceae</taxon>
        <taxon>Aerococcus</taxon>
    </lineage>
</organism>
<dbReference type="InterPro" id="IPR011251">
    <property type="entry name" value="Luciferase-like_dom"/>
</dbReference>
<dbReference type="InterPro" id="IPR036661">
    <property type="entry name" value="Luciferase-like_sf"/>
</dbReference>
<dbReference type="SUPFAM" id="SSF51679">
    <property type="entry name" value="Bacterial luciferase-like"/>
    <property type="match status" value="1"/>
</dbReference>
<dbReference type="InterPro" id="IPR019949">
    <property type="entry name" value="CmoO-like"/>
</dbReference>
<dbReference type="EC" id="1.-.-.-" evidence="3"/>
<gene>
    <name evidence="3" type="ORF">OW157_02585</name>
</gene>
<reference evidence="3" key="1">
    <citation type="submission" date="2022-12" db="EMBL/GenBank/DDBJ databases">
        <title>Description and comparative metabolic analysis of Aerococcus sp. nov., isolated from the feces of a pig.</title>
        <authorList>
            <person name="Chang Y.-H."/>
        </authorList>
    </citation>
    <scope>NUCLEOTIDE SEQUENCE</scope>
    <source>
        <strain evidence="3">YH-aer222</strain>
    </source>
</reference>
<accession>A0A9X3FME9</accession>
<dbReference type="Pfam" id="PF00296">
    <property type="entry name" value="Bac_luciferase"/>
    <property type="match status" value="1"/>
</dbReference>
<dbReference type="InterPro" id="IPR050766">
    <property type="entry name" value="Bact_Lucif_Oxidored"/>
</dbReference>
<feature type="domain" description="Luciferase-like" evidence="2">
    <location>
        <begin position="5"/>
        <end position="303"/>
    </location>
</feature>
<evidence type="ECO:0000259" key="2">
    <source>
        <dbReference type="Pfam" id="PF00296"/>
    </source>
</evidence>
<dbReference type="PANTHER" id="PTHR30137:SF15">
    <property type="entry name" value="BLL6902 PROTEIN"/>
    <property type="match status" value="1"/>
</dbReference>
<evidence type="ECO:0000313" key="4">
    <source>
        <dbReference type="Proteomes" id="UP001146670"/>
    </source>
</evidence>
<proteinExistence type="predicted"/>
<dbReference type="AlphaFoldDB" id="A0A9X3FME9"/>
<keyword evidence="3" id="KW-0560">Oxidoreductase</keyword>
<evidence type="ECO:0000256" key="1">
    <source>
        <dbReference type="ARBA" id="ARBA00007789"/>
    </source>
</evidence>
<dbReference type="Proteomes" id="UP001146670">
    <property type="component" value="Unassembled WGS sequence"/>
</dbReference>
<protein>
    <submittedName>
        <fullName evidence="3">MsnO8 family LLM class oxidoreductase</fullName>
        <ecNumber evidence="3">1.-.-.-</ecNumber>
    </submittedName>
</protein>
<comment type="caution">
    <text evidence="3">The sequence shown here is derived from an EMBL/GenBank/DDBJ whole genome shotgun (WGS) entry which is preliminary data.</text>
</comment>
<dbReference type="PANTHER" id="PTHR30137">
    <property type="entry name" value="LUCIFERASE-LIKE MONOOXYGENASE"/>
    <property type="match status" value="1"/>
</dbReference>
<keyword evidence="4" id="KW-1185">Reference proteome</keyword>
<dbReference type="Gene3D" id="3.20.20.30">
    <property type="entry name" value="Luciferase-like domain"/>
    <property type="match status" value="1"/>
</dbReference>
<sequence>MSSKIGILDMIPRDHSTSVQESFINSTRLAQTADEVGLQRYWVSEHHSTPAVISNSPLVMVAHLAAHTKRIKLGTGAVMMNNLSPFQIAENFRVLHALYPDRIEAGIGHSVEDEVNFQLDAGVIMGTDEDYREGLKDTYRFMNGSFDEADPRHKLQVLPLDFSAAPNLSVMVTGLNNVKFIAKNGWGMVYGLFITGDIDQCREAIRIYKANFQANGHRKKPEATVALYAVSAYQKADIKPLNLALNEWIKVFPDNKRNMLQLMSMDQARDESELLDKDAEDPYENYKVVGTPRKVQATLRRMQRYLKCTDFLIINQLSGFQNRRDLIKILGDVSLL</sequence>